<name>A0A1Q2ZX10_ZYGRO</name>
<gene>
    <name evidence="3" type="ORF">ZYGR_0I03490</name>
</gene>
<dbReference type="eggNOG" id="ENOG502RZ9F">
    <property type="taxonomic scope" value="Eukaryota"/>
</dbReference>
<protein>
    <recommendedName>
        <fullName evidence="5">Respiratory growth induced protein 1</fullName>
    </recommendedName>
</protein>
<dbReference type="Proteomes" id="UP000187013">
    <property type="component" value="Unassembled WGS sequence"/>
</dbReference>
<organism evidence="3 4">
    <name type="scientific">Zygosaccharomyces rouxii</name>
    <dbReference type="NCBI Taxonomy" id="4956"/>
    <lineage>
        <taxon>Eukaryota</taxon>
        <taxon>Fungi</taxon>
        <taxon>Dikarya</taxon>
        <taxon>Ascomycota</taxon>
        <taxon>Saccharomycotina</taxon>
        <taxon>Saccharomycetes</taxon>
        <taxon>Saccharomycetales</taxon>
        <taxon>Saccharomycetaceae</taxon>
        <taxon>Zygosaccharomyces</taxon>
    </lineage>
</organism>
<dbReference type="AlphaFoldDB" id="A0A1Q2ZX10"/>
<dbReference type="EMBL" id="BDGX01000009">
    <property type="protein sequence ID" value="GAV48052.1"/>
    <property type="molecule type" value="Genomic_DNA"/>
</dbReference>
<dbReference type="Gene3D" id="3.40.1000.40">
    <property type="entry name" value="Respiratory growth induced protein 1"/>
    <property type="match status" value="1"/>
</dbReference>
<evidence type="ECO:0000256" key="2">
    <source>
        <dbReference type="ARBA" id="ARBA00009268"/>
    </source>
</evidence>
<dbReference type="InterPro" id="IPR022554">
    <property type="entry name" value="RGI1"/>
</dbReference>
<evidence type="ECO:0000313" key="3">
    <source>
        <dbReference type="EMBL" id="GAV48052.1"/>
    </source>
</evidence>
<evidence type="ECO:0000313" key="4">
    <source>
        <dbReference type="Proteomes" id="UP000187013"/>
    </source>
</evidence>
<comment type="similarity">
    <text evidence="2">Belongs to the RGI1 family.</text>
</comment>
<dbReference type="InterPro" id="IPR038235">
    <property type="entry name" value="RGI1_sf"/>
</dbReference>
<evidence type="ECO:0008006" key="5">
    <source>
        <dbReference type="Google" id="ProtNLM"/>
    </source>
</evidence>
<dbReference type="GO" id="GO:0006112">
    <property type="term" value="P:energy reserve metabolic process"/>
    <property type="evidence" value="ECO:0007669"/>
    <property type="project" value="InterPro"/>
</dbReference>
<proteinExistence type="inferred from homology"/>
<dbReference type="OrthoDB" id="4082176at2759"/>
<reference evidence="3 4" key="1">
    <citation type="submission" date="2016-08" db="EMBL/GenBank/DDBJ databases">
        <title>Draft genome sequence of allopolyploid Zygosaccharomyces rouxii.</title>
        <authorList>
            <person name="Watanabe J."/>
            <person name="Uehara K."/>
            <person name="Mogi Y."/>
            <person name="Tsukioka Y."/>
        </authorList>
    </citation>
    <scope>NUCLEOTIDE SEQUENCE [LARGE SCALE GENOMIC DNA]</scope>
    <source>
        <strain evidence="3 4">NBRC 110957</strain>
    </source>
</reference>
<sequence>MAKKNKGPKVTTVTNKQGETLQVFETLEDFETFIKQETEDDEFDHIHCVLNYYPPFILHHSHNDPEKISDQNNCHSRKFVRHLHQHVEKHLLKDLAVALQSPDLKFSNKSKDQTFEKIVWLYNDDASYHDKPFHVAVEVTARHDDALVNVDYRTTPRTIAV</sequence>
<evidence type="ECO:0000256" key="1">
    <source>
        <dbReference type="ARBA" id="ARBA00003033"/>
    </source>
</evidence>
<dbReference type="Pfam" id="PF10843">
    <property type="entry name" value="RGI1"/>
    <property type="match status" value="1"/>
</dbReference>
<comment type="caution">
    <text evidence="3">The sequence shown here is derived from an EMBL/GenBank/DDBJ whole genome shotgun (WGS) entry which is preliminary data.</text>
</comment>
<comment type="function">
    <text evidence="1">Involved in the control of energetic metabolism and significantly contribute to cell fitness, especially under respiratory growth conditions.</text>
</comment>
<accession>A0A1Q2ZX10</accession>